<name>A0A7J8NIK4_9ROSI</name>
<dbReference type="AlphaFoldDB" id="A0A7J8NIK4"/>
<sequence>MIFLRALGYIDEVITDLFDRLDKIVIHVLVILAETFRSLSACRSTELVAMPRRDNITVEKWMAIIQNLKNEDYRSR</sequence>
<gene>
    <name evidence="1" type="ORF">Golob_023946</name>
</gene>
<evidence type="ECO:0000313" key="2">
    <source>
        <dbReference type="Proteomes" id="UP000593572"/>
    </source>
</evidence>
<keyword evidence="2" id="KW-1185">Reference proteome</keyword>
<protein>
    <submittedName>
        <fullName evidence="1">Uncharacterized protein</fullName>
    </submittedName>
</protein>
<dbReference type="PANTHER" id="PTHR48200">
    <property type="entry name" value="PROTEIN, PUTATIVE-RELATED"/>
    <property type="match status" value="1"/>
</dbReference>
<dbReference type="EMBL" id="JABEZX010351596">
    <property type="protein sequence ID" value="MBA0576821.1"/>
    <property type="molecule type" value="Genomic_DNA"/>
</dbReference>
<accession>A0A7J8NIK4</accession>
<dbReference type="Proteomes" id="UP000593572">
    <property type="component" value="Unassembled WGS sequence"/>
</dbReference>
<dbReference type="PANTHER" id="PTHR48200:SF1">
    <property type="entry name" value="AMINOTRANSFERASE-LIKE PLANT MOBILE DOMAIN-CONTAINING PROTEIN"/>
    <property type="match status" value="1"/>
</dbReference>
<organism evidence="1 2">
    <name type="scientific">Gossypium lobatum</name>
    <dbReference type="NCBI Taxonomy" id="34289"/>
    <lineage>
        <taxon>Eukaryota</taxon>
        <taxon>Viridiplantae</taxon>
        <taxon>Streptophyta</taxon>
        <taxon>Embryophyta</taxon>
        <taxon>Tracheophyta</taxon>
        <taxon>Spermatophyta</taxon>
        <taxon>Magnoliopsida</taxon>
        <taxon>eudicotyledons</taxon>
        <taxon>Gunneridae</taxon>
        <taxon>Pentapetalae</taxon>
        <taxon>rosids</taxon>
        <taxon>malvids</taxon>
        <taxon>Malvales</taxon>
        <taxon>Malvaceae</taxon>
        <taxon>Malvoideae</taxon>
        <taxon>Gossypium</taxon>
    </lineage>
</organism>
<reference evidence="1 2" key="1">
    <citation type="journal article" date="2019" name="Genome Biol. Evol.">
        <title>Insights into the evolution of the New World diploid cottons (Gossypium, subgenus Houzingenia) based on genome sequencing.</title>
        <authorList>
            <person name="Grover C.E."/>
            <person name="Arick M.A. 2nd"/>
            <person name="Thrash A."/>
            <person name="Conover J.L."/>
            <person name="Sanders W.S."/>
            <person name="Peterson D.G."/>
            <person name="Frelichowski J.E."/>
            <person name="Scheffler J.A."/>
            <person name="Scheffler B.E."/>
            <person name="Wendel J.F."/>
        </authorList>
    </citation>
    <scope>NUCLEOTIDE SEQUENCE [LARGE SCALE GENOMIC DNA]</scope>
    <source>
        <strain evidence="1">157</strain>
        <tissue evidence="1">Leaf</tissue>
    </source>
</reference>
<proteinExistence type="predicted"/>
<comment type="caution">
    <text evidence="1">The sequence shown here is derived from an EMBL/GenBank/DDBJ whole genome shotgun (WGS) entry which is preliminary data.</text>
</comment>
<evidence type="ECO:0000313" key="1">
    <source>
        <dbReference type="EMBL" id="MBA0576821.1"/>
    </source>
</evidence>